<keyword evidence="4" id="KW-1185">Reference proteome</keyword>
<comment type="caution">
    <text evidence="2">The sequence shown here is derived from an EMBL/GenBank/DDBJ whole genome shotgun (WGS) entry which is preliminary data.</text>
</comment>
<evidence type="ECO:0000313" key="3">
    <source>
        <dbReference type="Proteomes" id="UP000294613"/>
    </source>
</evidence>
<dbReference type="Proteomes" id="UP000702954">
    <property type="component" value="Unassembled WGS sequence"/>
</dbReference>
<dbReference type="EMBL" id="SLZV01000019">
    <property type="protein sequence ID" value="TCS66122.1"/>
    <property type="molecule type" value="Genomic_DNA"/>
</dbReference>
<reference evidence="1 4" key="1">
    <citation type="journal article" date="2018" name="Int. J. Syst. Evol. Microbiol.">
        <title>Draft Genome Sequence of Faecalimonas umbilicata JCM 30896T, an Acetate-Producing Bacterium Isolated from Human Feces.</title>
        <authorList>
            <person name="Sakamoto M."/>
            <person name="Ikeyama N."/>
            <person name="Yuki M."/>
            <person name="Ohkuma M."/>
        </authorList>
    </citation>
    <scope>NUCLEOTIDE SEQUENCE [LARGE SCALE GENOMIC DNA]</scope>
    <source>
        <strain evidence="1 4">EGH7</strain>
    </source>
</reference>
<name>A0A4V6NYM0_9FIRM</name>
<evidence type="ECO:0000313" key="2">
    <source>
        <dbReference type="EMBL" id="TCS66122.1"/>
    </source>
</evidence>
<evidence type="ECO:0000313" key="4">
    <source>
        <dbReference type="Proteomes" id="UP000702954"/>
    </source>
</evidence>
<gene>
    <name evidence="2" type="ORF">EDD74_11920</name>
    <name evidence="1" type="ORF">FAEUMB_31010</name>
</gene>
<dbReference type="AlphaFoldDB" id="A0A4V6NYM0"/>
<dbReference type="EMBL" id="BHEO01000008">
    <property type="protein sequence ID" value="GBU06560.1"/>
    <property type="molecule type" value="Genomic_DNA"/>
</dbReference>
<reference evidence="2 3" key="2">
    <citation type="submission" date="2019-03" db="EMBL/GenBank/DDBJ databases">
        <title>Genomic Encyclopedia of Type Strains, Phase IV (KMG-IV): sequencing the most valuable type-strain genomes for metagenomic binning, comparative biology and taxonomic classification.</title>
        <authorList>
            <person name="Goeker M."/>
        </authorList>
    </citation>
    <scope>NUCLEOTIDE SEQUENCE [LARGE SCALE GENOMIC DNA]</scope>
    <source>
        <strain evidence="2 3">DSM 103426</strain>
    </source>
</reference>
<protein>
    <submittedName>
        <fullName evidence="2">Uncharacterized protein</fullName>
    </submittedName>
</protein>
<sequence length="64" mass="7658">MSAQRTFYQDRWNPDKTWEVVKLVGGYYLRQYIKGKQFGRGTRATKKYIQSIGIFDFEKKEAVM</sequence>
<evidence type="ECO:0000313" key="1">
    <source>
        <dbReference type="EMBL" id="GBU06560.1"/>
    </source>
</evidence>
<dbReference type="Proteomes" id="UP000294613">
    <property type="component" value="Unassembled WGS sequence"/>
</dbReference>
<proteinExistence type="predicted"/>
<accession>A0A4V6NYM0</accession>
<dbReference type="RefSeq" id="WP_116442394.1">
    <property type="nucleotide sequence ID" value="NZ_BHEO01000008.1"/>
</dbReference>
<organism evidence="2 3">
    <name type="scientific">Faecalimonas umbilicata</name>
    <dbReference type="NCBI Taxonomy" id="1912855"/>
    <lineage>
        <taxon>Bacteria</taxon>
        <taxon>Bacillati</taxon>
        <taxon>Bacillota</taxon>
        <taxon>Clostridia</taxon>
        <taxon>Lachnospirales</taxon>
        <taxon>Lachnospiraceae</taxon>
        <taxon>Faecalimonas</taxon>
    </lineage>
</organism>